<name>A0ABY0IBX4_9BACT</name>
<keyword evidence="1" id="KW-0812">Transmembrane</keyword>
<organism evidence="2 3">
    <name type="scientific">Halobacteriovorax vibrionivorans</name>
    <dbReference type="NCBI Taxonomy" id="2152716"/>
    <lineage>
        <taxon>Bacteria</taxon>
        <taxon>Pseudomonadati</taxon>
        <taxon>Bdellovibrionota</taxon>
        <taxon>Bacteriovoracia</taxon>
        <taxon>Bacteriovoracales</taxon>
        <taxon>Halobacteriovoraceae</taxon>
        <taxon>Halobacteriovorax</taxon>
    </lineage>
</organism>
<proteinExistence type="predicted"/>
<keyword evidence="3" id="KW-1185">Reference proteome</keyword>
<reference evidence="3" key="1">
    <citation type="journal article" date="2019" name="Int. J. Syst. Evol. Microbiol.">
        <title>Halobacteriovorax valvorus sp. nov., a novel prokaryotic predator isolated from coastal seawater of China.</title>
        <authorList>
            <person name="Chen M.-X."/>
        </authorList>
    </citation>
    <scope>NUCLEOTIDE SEQUENCE [LARGE SCALE GENOMIC DNA]</scope>
    <source>
        <strain evidence="3">BL9</strain>
    </source>
</reference>
<keyword evidence="1" id="KW-0472">Membrane</keyword>
<dbReference type="EMBL" id="QDKL01000003">
    <property type="protein sequence ID" value="RZF20473.1"/>
    <property type="molecule type" value="Genomic_DNA"/>
</dbReference>
<keyword evidence="1" id="KW-1133">Transmembrane helix</keyword>
<sequence>MKKRFIVLLSPRFDKEVHCPVGFNSELFFKGPFSSYFNNRIEITLFLLLTIGTLGVYTYYLAKNGNNIRIRKLLTAGYRLRDKSDEDFVERYVGYKAIFSKEGEKARFARTGSADDTLKIK</sequence>
<evidence type="ECO:0000313" key="2">
    <source>
        <dbReference type="EMBL" id="RZF20473.1"/>
    </source>
</evidence>
<feature type="transmembrane region" description="Helical" evidence="1">
    <location>
        <begin position="43"/>
        <end position="62"/>
    </location>
</feature>
<evidence type="ECO:0000313" key="3">
    <source>
        <dbReference type="Proteomes" id="UP000443582"/>
    </source>
</evidence>
<comment type="caution">
    <text evidence="2">The sequence shown here is derived from an EMBL/GenBank/DDBJ whole genome shotgun (WGS) entry which is preliminary data.</text>
</comment>
<protein>
    <submittedName>
        <fullName evidence="2">Uncharacterized protein</fullName>
    </submittedName>
</protein>
<accession>A0ABY0IBX4</accession>
<gene>
    <name evidence="2" type="ORF">DAY19_10820</name>
</gene>
<dbReference type="Proteomes" id="UP000443582">
    <property type="component" value="Unassembled WGS sequence"/>
</dbReference>
<dbReference type="RefSeq" id="WP_115362317.1">
    <property type="nucleotide sequence ID" value="NZ_QDKL01000003.1"/>
</dbReference>
<evidence type="ECO:0000256" key="1">
    <source>
        <dbReference type="SAM" id="Phobius"/>
    </source>
</evidence>